<sequence>MDDIPESMFAPERWLDDRYFPEITLLDVTRDSEPSPAAEKSSAEVKHNIPPVDIVKNTRPLSELSEKIVAEPGKLDKSEECTEESTLTSSVTHTISSIGEQSDNCVGENIMKASLEGTRDISMGSILENSGSSSEPSGQNMVNSQTSAEDTLGTHPANVTRDMSSSSDISVQCATSQISTSDVQCNTSSKNVTSELNVKPVETSNTVDANSEELLISHDAELTGQVPQQSPKSTQSANGTFSIVQLSNLSTTSDLNTTAQISCPQNKTLDLPSSNVNSPKAERSRQPNSGLPKPQPSGIPSGIQRTALGLRPPSARSNAPASSITDKQRGPTATNPVIKAPQAKKHTLRAEALPTAKRKKTDAPVPPSGSEASSSSSDALNRAKNLKAPTSGQRALPAKTQRDDAAVPVSTAETSTSCNAASRARALKQPASSHRALLVKPQGHDTPQDNFHKNVG</sequence>
<feature type="compositionally biased region" description="Basic and acidic residues" evidence="1">
    <location>
        <begin position="442"/>
        <end position="456"/>
    </location>
</feature>
<feature type="region of interest" description="Disordered" evidence="1">
    <location>
        <begin position="263"/>
        <end position="456"/>
    </location>
</feature>
<protein>
    <submittedName>
        <fullName evidence="2">Mucin-5AC-like protein</fullName>
    </submittedName>
</protein>
<feature type="region of interest" description="Disordered" evidence="1">
    <location>
        <begin position="124"/>
        <end position="168"/>
    </location>
</feature>
<organism evidence="2 3">
    <name type="scientific">Lates japonicus</name>
    <name type="common">Japanese lates</name>
    <dbReference type="NCBI Taxonomy" id="270547"/>
    <lineage>
        <taxon>Eukaryota</taxon>
        <taxon>Metazoa</taxon>
        <taxon>Chordata</taxon>
        <taxon>Craniata</taxon>
        <taxon>Vertebrata</taxon>
        <taxon>Euteleostomi</taxon>
        <taxon>Actinopterygii</taxon>
        <taxon>Neopterygii</taxon>
        <taxon>Teleostei</taxon>
        <taxon>Neoteleostei</taxon>
        <taxon>Acanthomorphata</taxon>
        <taxon>Carangaria</taxon>
        <taxon>Carangaria incertae sedis</taxon>
        <taxon>Centropomidae</taxon>
        <taxon>Lates</taxon>
    </lineage>
</organism>
<keyword evidence="3" id="KW-1185">Reference proteome</keyword>
<feature type="compositionally biased region" description="Low complexity" evidence="1">
    <location>
        <begin position="311"/>
        <end position="323"/>
    </location>
</feature>
<feature type="compositionally biased region" description="Polar residues" evidence="1">
    <location>
        <begin position="127"/>
        <end position="149"/>
    </location>
</feature>
<evidence type="ECO:0000256" key="1">
    <source>
        <dbReference type="SAM" id="MobiDB-lite"/>
    </source>
</evidence>
<evidence type="ECO:0000313" key="2">
    <source>
        <dbReference type="EMBL" id="GLD57413.1"/>
    </source>
</evidence>
<feature type="region of interest" description="Disordered" evidence="1">
    <location>
        <begin position="73"/>
        <end position="98"/>
    </location>
</feature>
<proteinExistence type="predicted"/>
<feature type="compositionally biased region" description="Low complexity" evidence="1">
    <location>
        <begin position="368"/>
        <end position="379"/>
    </location>
</feature>
<feature type="compositionally biased region" description="Polar residues" evidence="1">
    <location>
        <begin position="411"/>
        <end position="420"/>
    </location>
</feature>
<dbReference type="Proteomes" id="UP001279410">
    <property type="component" value="Unassembled WGS sequence"/>
</dbReference>
<feature type="compositionally biased region" description="Polar residues" evidence="1">
    <location>
        <begin position="263"/>
        <end position="278"/>
    </location>
</feature>
<dbReference type="EMBL" id="BRZM01000030">
    <property type="protein sequence ID" value="GLD57413.1"/>
    <property type="molecule type" value="Genomic_DNA"/>
</dbReference>
<evidence type="ECO:0000313" key="3">
    <source>
        <dbReference type="Proteomes" id="UP001279410"/>
    </source>
</evidence>
<name>A0AAD3MNN9_LATJO</name>
<gene>
    <name evidence="2" type="ORF">AKAME5_000964100</name>
</gene>
<reference evidence="2" key="1">
    <citation type="submission" date="2022-08" db="EMBL/GenBank/DDBJ databases">
        <title>Genome sequencing of akame (Lates japonicus).</title>
        <authorList>
            <person name="Hashiguchi Y."/>
            <person name="Takahashi H."/>
        </authorList>
    </citation>
    <scope>NUCLEOTIDE SEQUENCE</scope>
    <source>
        <strain evidence="2">Kochi</strain>
    </source>
</reference>
<accession>A0AAD3MNN9</accession>
<comment type="caution">
    <text evidence="2">The sequence shown here is derived from an EMBL/GenBank/DDBJ whole genome shotgun (WGS) entry which is preliminary data.</text>
</comment>
<dbReference type="AlphaFoldDB" id="A0AAD3MNN9"/>
<feature type="region of interest" description="Disordered" evidence="1">
    <location>
        <begin position="30"/>
        <end position="51"/>
    </location>
</feature>